<evidence type="ECO:0000313" key="2">
    <source>
        <dbReference type="Proteomes" id="UP000030147"/>
    </source>
</evidence>
<reference evidence="1 2" key="1">
    <citation type="journal article" date="2015" name="Stand. Genomic Sci.">
        <title>High quality draft genome sequence of the moderately halophilic bacterium Pontibacillus yanchengensis Y32(T) and comparison among Pontibacillus genomes.</title>
        <authorList>
            <person name="Huang J."/>
            <person name="Qiao Z.X."/>
            <person name="Tang J.W."/>
            <person name="Wang G."/>
        </authorList>
    </citation>
    <scope>NUCLEOTIDE SEQUENCE [LARGE SCALE GENOMIC DNA]</scope>
    <source>
        <strain evidence="1 2">Y32</strain>
    </source>
</reference>
<protein>
    <recommendedName>
        <fullName evidence="3">SHSP domain-containing protein</fullName>
    </recommendedName>
</protein>
<evidence type="ECO:0008006" key="3">
    <source>
        <dbReference type="Google" id="ProtNLM"/>
    </source>
</evidence>
<dbReference type="eggNOG" id="COG0071">
    <property type="taxonomic scope" value="Bacteria"/>
</dbReference>
<accession>A0A0A2TJ92</accession>
<comment type="caution">
    <text evidence="1">The sequence shown here is derived from an EMBL/GenBank/DDBJ whole genome shotgun (WGS) entry which is preliminary data.</text>
</comment>
<dbReference type="AlphaFoldDB" id="A0A0A2TJ92"/>
<organism evidence="1 2">
    <name type="scientific">Pontibacillus yanchengensis Y32</name>
    <dbReference type="NCBI Taxonomy" id="1385514"/>
    <lineage>
        <taxon>Bacteria</taxon>
        <taxon>Bacillati</taxon>
        <taxon>Bacillota</taxon>
        <taxon>Bacilli</taxon>
        <taxon>Bacillales</taxon>
        <taxon>Bacillaceae</taxon>
        <taxon>Pontibacillus</taxon>
    </lineage>
</organism>
<dbReference type="RefSeq" id="WP_036816016.1">
    <property type="nucleotide sequence ID" value="NZ_AVBF01000005.1"/>
</dbReference>
<dbReference type="OrthoDB" id="2691949at2"/>
<dbReference type="Proteomes" id="UP000030147">
    <property type="component" value="Unassembled WGS sequence"/>
</dbReference>
<keyword evidence="2" id="KW-1185">Reference proteome</keyword>
<dbReference type="EMBL" id="AVBF01000005">
    <property type="protein sequence ID" value="KGP74146.1"/>
    <property type="molecule type" value="Genomic_DNA"/>
</dbReference>
<name>A0A0A2TJ92_9BACI</name>
<proteinExistence type="predicted"/>
<sequence>MKHLFDILSQLNKMGNTHQWNGQLPDMMDMKTIDSYIQRTIQQSLNGSYVPQKHNEDVIESKSNKLNYELVELHQYYIVKIEIPDTVSVHELSISLGNCKLIITGLPGGETQAIQLPEQPYSKQYSAQYKDGIIEVRLMKKGDDSSRDIYIQS</sequence>
<dbReference type="SUPFAM" id="SSF49764">
    <property type="entry name" value="HSP20-like chaperones"/>
    <property type="match status" value="1"/>
</dbReference>
<dbReference type="InterPro" id="IPR008978">
    <property type="entry name" value="HSP20-like_chaperone"/>
</dbReference>
<gene>
    <name evidence="1" type="ORF">N782_17170</name>
</gene>
<dbReference type="CDD" id="cd00298">
    <property type="entry name" value="ACD_sHsps_p23-like"/>
    <property type="match status" value="1"/>
</dbReference>
<dbReference type="STRING" id="1385514.N782_17170"/>
<evidence type="ECO:0000313" key="1">
    <source>
        <dbReference type="EMBL" id="KGP74146.1"/>
    </source>
</evidence>